<evidence type="ECO:0000313" key="10">
    <source>
        <dbReference type="EMBL" id="GAA4131525.1"/>
    </source>
</evidence>
<evidence type="ECO:0000256" key="3">
    <source>
        <dbReference type="ARBA" id="ARBA00022692"/>
    </source>
</evidence>
<dbReference type="InterPro" id="IPR029058">
    <property type="entry name" value="AB_hydrolase_fold"/>
</dbReference>
<sequence>MARPLNAVWAAARAGVRRRRLQTASIGVVVALSTATLLFGFGLLAASDSLFDDAFARARGAQATAAFDAAEAPPARVAATARAAGVTAAGPFRTAVLRQARVSAGMPGPGQDLLVAGRADPGGPVDRLTITSGRWVRGPGEIVLHGRPDGPLRVGGTLSSPGLPELTIVGFAISVTGTADGWVAPAQIGALRPDGLQMLYRFARAGDSPQVQRSLAEATAGLPVAGNTSYVTVRQAFQERFNQLIPFITVFGALAMAVSAVIIGTVVSGAVVAGFRHIGVLKALGFTPAQVTAVYVAMVMTPALAGCAAGVAAGHLLTDAMAGGIARGFELPSAGGATLLLDAAAGGCVVVLVALAALGPALRAGRLPAVQAISAGAVSRRGRGRGPQRWLARTRLPATVALGLGLPVARPARTALTLAALCLGVTAAPLGLGLHQTVSKIATADAEGRTPGAGLAWCYRPLARFVPDDLPLYGLQAAGLDGGAPAASVREMAADYVEQIRAVQPTGPYHLLGFSFGGVPVHEIAVQLQAAGETVAALVVMDAYPFVDRDGAQPPAPLPEPGDHPAPVETDPETDLRRTAERFRAEVGEVLGGISDEELMLVAKIFHNNTALRRRHRPGVFDGDMLLFTAGEHADGNAPDPGRWEPYVRGEITVVGLPCRHTDMVRSDMLRAAWQAIAEWLESRG</sequence>
<evidence type="ECO:0000256" key="5">
    <source>
        <dbReference type="ARBA" id="ARBA00023136"/>
    </source>
</evidence>
<accession>A0ABP7Y6Y0</accession>
<feature type="domain" description="Thioesterase TesA-like" evidence="9">
    <location>
        <begin position="459"/>
        <end position="681"/>
    </location>
</feature>
<dbReference type="InterPro" id="IPR020802">
    <property type="entry name" value="TesA-like"/>
</dbReference>
<feature type="region of interest" description="Disordered" evidence="7">
    <location>
        <begin position="550"/>
        <end position="573"/>
    </location>
</feature>
<keyword evidence="4 8" id="KW-1133">Transmembrane helix</keyword>
<feature type="transmembrane region" description="Helical" evidence="8">
    <location>
        <begin position="337"/>
        <end position="358"/>
    </location>
</feature>
<evidence type="ECO:0000259" key="9">
    <source>
        <dbReference type="SMART" id="SM00824"/>
    </source>
</evidence>
<evidence type="ECO:0000256" key="2">
    <source>
        <dbReference type="ARBA" id="ARBA00022475"/>
    </source>
</evidence>
<dbReference type="PANTHER" id="PTHR30572:SF4">
    <property type="entry name" value="ABC TRANSPORTER PERMEASE YTRF"/>
    <property type="match status" value="1"/>
</dbReference>
<keyword evidence="11" id="KW-1185">Reference proteome</keyword>
<feature type="transmembrane region" description="Helical" evidence="8">
    <location>
        <begin position="293"/>
        <end position="317"/>
    </location>
</feature>
<keyword evidence="5 8" id="KW-0472">Membrane</keyword>
<feature type="transmembrane region" description="Helical" evidence="8">
    <location>
        <begin position="21"/>
        <end position="45"/>
    </location>
</feature>
<evidence type="ECO:0000256" key="8">
    <source>
        <dbReference type="SAM" id="Phobius"/>
    </source>
</evidence>
<protein>
    <recommendedName>
        <fullName evidence="9">Thioesterase TesA-like domain-containing protein</fullName>
    </recommendedName>
</protein>
<dbReference type="InterPro" id="IPR050250">
    <property type="entry name" value="Macrolide_Exporter_MacB"/>
</dbReference>
<dbReference type="RefSeq" id="WP_345017894.1">
    <property type="nucleotide sequence ID" value="NZ_BAABDO010000009.1"/>
</dbReference>
<reference evidence="11" key="1">
    <citation type="journal article" date="2019" name="Int. J. Syst. Evol. Microbiol.">
        <title>The Global Catalogue of Microorganisms (GCM) 10K type strain sequencing project: providing services to taxonomists for standard genome sequencing and annotation.</title>
        <authorList>
            <consortium name="The Broad Institute Genomics Platform"/>
            <consortium name="The Broad Institute Genome Sequencing Center for Infectious Disease"/>
            <person name="Wu L."/>
            <person name="Ma J."/>
        </authorList>
    </citation>
    <scope>NUCLEOTIDE SEQUENCE [LARGE SCALE GENOMIC DNA]</scope>
    <source>
        <strain evidence="11">JCM 17316</strain>
    </source>
</reference>
<dbReference type="SUPFAM" id="SSF53474">
    <property type="entry name" value="alpha/beta-Hydrolases"/>
    <property type="match status" value="1"/>
</dbReference>
<dbReference type="Gene3D" id="3.40.50.1820">
    <property type="entry name" value="alpha/beta hydrolase"/>
    <property type="match status" value="1"/>
</dbReference>
<dbReference type="Proteomes" id="UP001500266">
    <property type="component" value="Unassembled WGS sequence"/>
</dbReference>
<keyword evidence="3 8" id="KW-0812">Transmembrane</keyword>
<comment type="subcellular location">
    <subcellularLocation>
        <location evidence="1">Cell membrane</location>
        <topology evidence="1">Multi-pass membrane protein</topology>
    </subcellularLocation>
</comment>
<dbReference type="InterPro" id="IPR001031">
    <property type="entry name" value="Thioesterase"/>
</dbReference>
<comment type="similarity">
    <text evidence="6">Belongs to the ABC-4 integral membrane protein family.</text>
</comment>
<dbReference type="PANTHER" id="PTHR30572">
    <property type="entry name" value="MEMBRANE COMPONENT OF TRANSPORTER-RELATED"/>
    <property type="match status" value="1"/>
</dbReference>
<evidence type="ECO:0000256" key="1">
    <source>
        <dbReference type="ARBA" id="ARBA00004651"/>
    </source>
</evidence>
<proteinExistence type="inferred from homology"/>
<evidence type="ECO:0000256" key="6">
    <source>
        <dbReference type="ARBA" id="ARBA00038076"/>
    </source>
</evidence>
<gene>
    <name evidence="10" type="ORF">GCM10022416_10340</name>
</gene>
<feature type="transmembrane region" description="Helical" evidence="8">
    <location>
        <begin position="415"/>
        <end position="434"/>
    </location>
</feature>
<evidence type="ECO:0000313" key="11">
    <source>
        <dbReference type="Proteomes" id="UP001500266"/>
    </source>
</evidence>
<dbReference type="Pfam" id="PF00975">
    <property type="entry name" value="Thioesterase"/>
    <property type="match status" value="1"/>
</dbReference>
<feature type="transmembrane region" description="Helical" evidence="8">
    <location>
        <begin position="244"/>
        <end position="272"/>
    </location>
</feature>
<dbReference type="EMBL" id="BAABDO010000009">
    <property type="protein sequence ID" value="GAA4131525.1"/>
    <property type="molecule type" value="Genomic_DNA"/>
</dbReference>
<name>A0ABP7Y6Y0_9ACTN</name>
<evidence type="ECO:0000256" key="7">
    <source>
        <dbReference type="SAM" id="MobiDB-lite"/>
    </source>
</evidence>
<keyword evidence="2" id="KW-1003">Cell membrane</keyword>
<dbReference type="InterPro" id="IPR003838">
    <property type="entry name" value="ABC3_permease_C"/>
</dbReference>
<evidence type="ECO:0000256" key="4">
    <source>
        <dbReference type="ARBA" id="ARBA00022989"/>
    </source>
</evidence>
<dbReference type="Pfam" id="PF02687">
    <property type="entry name" value="FtsX"/>
    <property type="match status" value="1"/>
</dbReference>
<comment type="caution">
    <text evidence="10">The sequence shown here is derived from an EMBL/GenBank/DDBJ whole genome shotgun (WGS) entry which is preliminary data.</text>
</comment>
<dbReference type="SMART" id="SM00824">
    <property type="entry name" value="PKS_TE"/>
    <property type="match status" value="1"/>
</dbReference>
<organism evidence="10 11">
    <name type="scientific">Actinomadura keratinilytica</name>
    <dbReference type="NCBI Taxonomy" id="547461"/>
    <lineage>
        <taxon>Bacteria</taxon>
        <taxon>Bacillati</taxon>
        <taxon>Actinomycetota</taxon>
        <taxon>Actinomycetes</taxon>
        <taxon>Streptosporangiales</taxon>
        <taxon>Thermomonosporaceae</taxon>
        <taxon>Actinomadura</taxon>
    </lineage>
</organism>